<evidence type="ECO:0000256" key="2">
    <source>
        <dbReference type="ARBA" id="ARBA00023242"/>
    </source>
</evidence>
<dbReference type="InterPro" id="IPR001138">
    <property type="entry name" value="Zn2Cys6_DnaBD"/>
</dbReference>
<keyword evidence="2" id="KW-0539">Nucleus</keyword>
<gene>
    <name evidence="5" type="ORF">J3D65DRAFT_79364</name>
</gene>
<evidence type="ECO:0000313" key="6">
    <source>
        <dbReference type="Proteomes" id="UP001360953"/>
    </source>
</evidence>
<dbReference type="InterPro" id="IPR036864">
    <property type="entry name" value="Zn2-C6_fun-type_DNA-bd_sf"/>
</dbReference>
<dbReference type="PANTHER" id="PTHR37534">
    <property type="entry name" value="TRANSCRIPTIONAL ACTIVATOR PROTEIN UGA3"/>
    <property type="match status" value="1"/>
</dbReference>
<dbReference type="PANTHER" id="PTHR37534:SF7">
    <property type="entry name" value="TRANSCRIPTIONAL ACTIVATOR PROTEIN UGA3"/>
    <property type="match status" value="1"/>
</dbReference>
<name>A0ABR1LDN5_9PEZI</name>
<dbReference type="RefSeq" id="XP_066652740.1">
    <property type="nucleotide sequence ID" value="XM_066804195.1"/>
</dbReference>
<dbReference type="CDD" id="cd00067">
    <property type="entry name" value="GAL4"/>
    <property type="match status" value="1"/>
</dbReference>
<evidence type="ECO:0000313" key="5">
    <source>
        <dbReference type="EMBL" id="KAK7533347.1"/>
    </source>
</evidence>
<dbReference type="SUPFAM" id="SSF57701">
    <property type="entry name" value="Zn2/Cys6 DNA-binding domain"/>
    <property type="match status" value="1"/>
</dbReference>
<dbReference type="Pfam" id="PF00172">
    <property type="entry name" value="Zn_clus"/>
    <property type="match status" value="1"/>
</dbReference>
<dbReference type="GeneID" id="92037101"/>
<comment type="subcellular location">
    <subcellularLocation>
        <location evidence="1">Nucleus</location>
    </subcellularLocation>
</comment>
<evidence type="ECO:0000259" key="4">
    <source>
        <dbReference type="PROSITE" id="PS50048"/>
    </source>
</evidence>
<accession>A0ABR1LDN5</accession>
<dbReference type="PROSITE" id="PS50048">
    <property type="entry name" value="ZN2_CY6_FUNGAL_2"/>
    <property type="match status" value="1"/>
</dbReference>
<comment type="caution">
    <text evidence="5">The sequence shown here is derived from an EMBL/GenBank/DDBJ whole genome shotgun (WGS) entry which is preliminary data.</text>
</comment>
<sequence>MTSEVEASLLRKRLRNGCLTCRDRKKKCDQAYPICGACSRLNFICRREDPTQPRKRGRPRQSLSRTTHSAEHQNPAGPSASLTTLTPDVSAFWLQHGRIQLPEDFAAQRRVVLRYYTQTLAALITTNLENNCFISVFLPLAMDSPALLDTIIAWSSTHLAQLEASYERLALQCRGRALRSLTTLISSAKREPEIEMACCLVQCALESISGDTRQWFIHLTGANQVMRSVCDKGGDATSWDTSPFASFEGQWLLRSFAYHDIMAAVAADTRPLLVAGHYWFFGEKEPPDSLFGVASRLLFLISETSVLNADMIEARRLRDDFFEGASRARALKLEEELLDWECDNVDQSEGLVDLAEMYRNAALIHLHRVVRRNLAGGAAFQTNAPSLAHGIIARLHKIPHQSLVESSLLFPLFICGGEIAHPDDMQAIRTKMKSIVASRYLYNYDCALRVLEELWQLRLSNETVDWRDVLDMRQWKLSIV</sequence>
<protein>
    <submittedName>
        <fullName evidence="5">C6 transcription factor OefC</fullName>
    </submittedName>
</protein>
<evidence type="ECO:0000256" key="1">
    <source>
        <dbReference type="ARBA" id="ARBA00004123"/>
    </source>
</evidence>
<dbReference type="EMBL" id="JBBPEH010000010">
    <property type="protein sequence ID" value="KAK7533347.1"/>
    <property type="molecule type" value="Genomic_DNA"/>
</dbReference>
<organism evidence="5 6">
    <name type="scientific">Phyllosticta citribraziliensis</name>
    <dbReference type="NCBI Taxonomy" id="989973"/>
    <lineage>
        <taxon>Eukaryota</taxon>
        <taxon>Fungi</taxon>
        <taxon>Dikarya</taxon>
        <taxon>Ascomycota</taxon>
        <taxon>Pezizomycotina</taxon>
        <taxon>Dothideomycetes</taxon>
        <taxon>Dothideomycetes incertae sedis</taxon>
        <taxon>Botryosphaeriales</taxon>
        <taxon>Phyllostictaceae</taxon>
        <taxon>Phyllosticta</taxon>
    </lineage>
</organism>
<evidence type="ECO:0000256" key="3">
    <source>
        <dbReference type="SAM" id="MobiDB-lite"/>
    </source>
</evidence>
<feature type="region of interest" description="Disordered" evidence="3">
    <location>
        <begin position="49"/>
        <end position="81"/>
    </location>
</feature>
<reference evidence="5 6" key="1">
    <citation type="submission" date="2024-04" db="EMBL/GenBank/DDBJ databases">
        <title>Phyllosticta paracitricarpa is synonymous to the EU quarantine fungus P. citricarpa based on phylogenomic analyses.</title>
        <authorList>
            <consortium name="Lawrence Berkeley National Laboratory"/>
            <person name="Van ingen-buijs V.A."/>
            <person name="Van westerhoven A.C."/>
            <person name="Haridas S."/>
            <person name="Skiadas P."/>
            <person name="Martin F."/>
            <person name="Groenewald J.Z."/>
            <person name="Crous P.W."/>
            <person name="Seidl M.F."/>
        </authorList>
    </citation>
    <scope>NUCLEOTIDE SEQUENCE [LARGE SCALE GENOMIC DNA]</scope>
    <source>
        <strain evidence="5 6">CPC 17464</strain>
    </source>
</reference>
<dbReference type="SMART" id="SM00066">
    <property type="entry name" value="GAL4"/>
    <property type="match status" value="1"/>
</dbReference>
<proteinExistence type="predicted"/>
<dbReference type="PROSITE" id="PS00463">
    <property type="entry name" value="ZN2_CY6_FUNGAL_1"/>
    <property type="match status" value="1"/>
</dbReference>
<dbReference type="Gene3D" id="4.10.240.10">
    <property type="entry name" value="Zn(2)-C6 fungal-type DNA-binding domain"/>
    <property type="match status" value="1"/>
</dbReference>
<keyword evidence="6" id="KW-1185">Reference proteome</keyword>
<dbReference type="InterPro" id="IPR021858">
    <property type="entry name" value="Fun_TF"/>
</dbReference>
<dbReference type="Pfam" id="PF11951">
    <property type="entry name" value="Fungal_trans_2"/>
    <property type="match status" value="1"/>
</dbReference>
<feature type="domain" description="Zn(2)-C6 fungal-type" evidence="4">
    <location>
        <begin position="17"/>
        <end position="47"/>
    </location>
</feature>
<dbReference type="Proteomes" id="UP001360953">
    <property type="component" value="Unassembled WGS sequence"/>
</dbReference>